<evidence type="ECO:0000259" key="2">
    <source>
        <dbReference type="Pfam" id="PF00899"/>
    </source>
</evidence>
<dbReference type="AlphaFoldDB" id="A0A4Y9JQT0"/>
<name>A0A4Y9JQT0_9PAST</name>
<dbReference type="InterPro" id="IPR000594">
    <property type="entry name" value="ThiF_NAD_FAD-bd"/>
</dbReference>
<dbReference type="SUPFAM" id="SSF69572">
    <property type="entry name" value="Activating enzymes of the ubiquitin-like proteins"/>
    <property type="match status" value="1"/>
</dbReference>
<evidence type="ECO:0000256" key="1">
    <source>
        <dbReference type="SAM" id="Phobius"/>
    </source>
</evidence>
<dbReference type="EMBL" id="SPPA01000030">
    <property type="protein sequence ID" value="TFV08164.1"/>
    <property type="molecule type" value="Genomic_DNA"/>
</dbReference>
<reference evidence="3 4" key="1">
    <citation type="submission" date="2019-03" db="EMBL/GenBank/DDBJ databases">
        <title>Diversity of the mouse oral microbiome.</title>
        <authorList>
            <person name="Joseph S."/>
            <person name="Aduse-Opoku J."/>
            <person name="Curtis M."/>
            <person name="Wade W."/>
            <person name="Hashim A."/>
        </authorList>
    </citation>
    <scope>NUCLEOTIDE SEQUENCE [LARGE SCALE GENOMIC DNA]</scope>
    <source>
        <strain evidence="3 4">WT12</strain>
    </source>
</reference>
<evidence type="ECO:0000313" key="3">
    <source>
        <dbReference type="EMBL" id="TFV08164.1"/>
    </source>
</evidence>
<evidence type="ECO:0000313" key="4">
    <source>
        <dbReference type="Proteomes" id="UP000297396"/>
    </source>
</evidence>
<keyword evidence="1" id="KW-1133">Transmembrane helix</keyword>
<dbReference type="InterPro" id="IPR045886">
    <property type="entry name" value="ThiF/MoeB/HesA"/>
</dbReference>
<dbReference type="Gene3D" id="3.40.50.720">
    <property type="entry name" value="NAD(P)-binding Rossmann-like Domain"/>
    <property type="match status" value="1"/>
</dbReference>
<dbReference type="GO" id="GO:0008641">
    <property type="term" value="F:ubiquitin-like modifier activating enzyme activity"/>
    <property type="evidence" value="ECO:0007669"/>
    <property type="project" value="InterPro"/>
</dbReference>
<gene>
    <name evidence="3" type="ORF">E4T80_11220</name>
</gene>
<organism evidence="3 4">
    <name type="scientific">Muribacter muris</name>
    <dbReference type="NCBI Taxonomy" id="67855"/>
    <lineage>
        <taxon>Bacteria</taxon>
        <taxon>Pseudomonadati</taxon>
        <taxon>Pseudomonadota</taxon>
        <taxon>Gammaproteobacteria</taxon>
        <taxon>Pasteurellales</taxon>
        <taxon>Pasteurellaceae</taxon>
        <taxon>Muribacter</taxon>
    </lineage>
</organism>
<sequence length="307" mass="34676">MKTILLRGSKNEPNYKERISRTEIFLGANEREWKEAQDIISNATIGIAGCGGIGGAMALRLARFGVKKLKLADPDNFDWSNINRQYGASKDTIGQNKAEVVGNLVYNLAGDIDIEIYKDGITVENAENFVDGCDLILDQLDFYVIKEKFALHKAFRKSQSTKLILACSVVGWAAHLYKFEKDSMFIEDWYGIDENANITPEITDKLIRLWSPKLPHFPKYEKITQWIEAKKAVPIFTGAPPLAEGILIQRVILSLIDKEFPPYGKWLPPIPQMYIFEAGNLNGELVTSDGTFKNKKELEIIWGENND</sequence>
<accession>A0A4Y9JQT0</accession>
<dbReference type="GO" id="GO:0061503">
    <property type="term" value="F:tRNA threonylcarbamoyladenosine dehydratase"/>
    <property type="evidence" value="ECO:0007669"/>
    <property type="project" value="TreeGrafter"/>
</dbReference>
<dbReference type="Proteomes" id="UP000297396">
    <property type="component" value="Unassembled WGS sequence"/>
</dbReference>
<dbReference type="InterPro" id="IPR035985">
    <property type="entry name" value="Ubiquitin-activating_enz"/>
</dbReference>
<proteinExistence type="predicted"/>
<dbReference type="CDD" id="cd01483">
    <property type="entry name" value="E1_enzyme_family"/>
    <property type="match status" value="1"/>
</dbReference>
<dbReference type="PANTHER" id="PTHR43267">
    <property type="entry name" value="TRNA THREONYLCARBAMOYLADENOSINE DEHYDRATASE"/>
    <property type="match status" value="1"/>
</dbReference>
<feature type="domain" description="THIF-type NAD/FAD binding fold" evidence="2">
    <location>
        <begin position="34"/>
        <end position="194"/>
    </location>
</feature>
<keyword evidence="1" id="KW-0812">Transmembrane</keyword>
<dbReference type="GO" id="GO:0061504">
    <property type="term" value="P:cyclic threonylcarbamoyladenosine biosynthetic process"/>
    <property type="evidence" value="ECO:0007669"/>
    <property type="project" value="TreeGrafter"/>
</dbReference>
<dbReference type="OrthoDB" id="272552at2"/>
<dbReference type="PANTHER" id="PTHR43267:SF1">
    <property type="entry name" value="TRNA THREONYLCARBAMOYLADENOSINE DEHYDRATASE"/>
    <property type="match status" value="1"/>
</dbReference>
<dbReference type="Pfam" id="PF00899">
    <property type="entry name" value="ThiF"/>
    <property type="match status" value="1"/>
</dbReference>
<keyword evidence="1" id="KW-0472">Membrane</keyword>
<protein>
    <submittedName>
        <fullName evidence="3">Thiamine biosynthesis protein ThiF</fullName>
    </submittedName>
</protein>
<feature type="transmembrane region" description="Helical" evidence="1">
    <location>
        <begin position="39"/>
        <end position="62"/>
    </location>
</feature>
<dbReference type="RefSeq" id="WP_135058442.1">
    <property type="nucleotide sequence ID" value="NZ_JADGLC010000030.1"/>
</dbReference>
<comment type="caution">
    <text evidence="3">The sequence shown here is derived from an EMBL/GenBank/DDBJ whole genome shotgun (WGS) entry which is preliminary data.</text>
</comment>